<feature type="transmembrane region" description="Helical" evidence="1">
    <location>
        <begin position="118"/>
        <end position="138"/>
    </location>
</feature>
<evidence type="ECO:0000313" key="2">
    <source>
        <dbReference type="EMBL" id="KAB5483112.1"/>
    </source>
</evidence>
<protein>
    <submittedName>
        <fullName evidence="2">Uncharacterized protein</fullName>
    </submittedName>
</protein>
<sequence>MNKNWKLFEKVISGFQIIFGITTISFLLWSLNLTITIIFENSDYTWNDVSFYKLFKNHYFFTFLGILSISSGILLLKNKKIGWILSVSTWLLYGFGTLINIFKKNDENEYIFASNSDFIILGIIIVTFLILALCLTLKPFRTKYKPNLKSWFKIGIITLILITAKLLIK</sequence>
<accession>A0A5N5IZT4</accession>
<evidence type="ECO:0000256" key="1">
    <source>
        <dbReference type="SAM" id="Phobius"/>
    </source>
</evidence>
<organism evidence="2 3">
    <name type="scientific">Flagellimonas hadalis</name>
    <dbReference type="NCBI Taxonomy" id="2597517"/>
    <lineage>
        <taxon>Bacteria</taxon>
        <taxon>Pseudomonadati</taxon>
        <taxon>Bacteroidota</taxon>
        <taxon>Flavobacteriia</taxon>
        <taxon>Flavobacteriales</taxon>
        <taxon>Flavobacteriaceae</taxon>
        <taxon>Flagellimonas</taxon>
    </lineage>
</organism>
<feature type="transmembrane region" description="Helical" evidence="1">
    <location>
        <begin position="12"/>
        <end position="39"/>
    </location>
</feature>
<keyword evidence="3" id="KW-1185">Reference proteome</keyword>
<keyword evidence="1" id="KW-1133">Transmembrane helix</keyword>
<proteinExistence type="predicted"/>
<keyword evidence="1" id="KW-0812">Transmembrane</keyword>
<name>A0A5N5IZT4_9FLAO</name>
<dbReference type="RefSeq" id="WP_151891786.1">
    <property type="nucleotide sequence ID" value="NZ_VNIK02000028.1"/>
</dbReference>
<feature type="transmembrane region" description="Helical" evidence="1">
    <location>
        <begin position="150"/>
        <end position="168"/>
    </location>
</feature>
<feature type="transmembrane region" description="Helical" evidence="1">
    <location>
        <begin position="59"/>
        <end position="76"/>
    </location>
</feature>
<feature type="transmembrane region" description="Helical" evidence="1">
    <location>
        <begin position="83"/>
        <end position="102"/>
    </location>
</feature>
<gene>
    <name evidence="2" type="ORF">FOT42_017840</name>
</gene>
<dbReference type="EMBL" id="VNIK02000028">
    <property type="protein sequence ID" value="KAB5483112.1"/>
    <property type="molecule type" value="Genomic_DNA"/>
</dbReference>
<keyword evidence="1" id="KW-0472">Membrane</keyword>
<reference evidence="2" key="1">
    <citation type="submission" date="2019-10" db="EMBL/GenBank/DDBJ databases">
        <title>Muricauda hadale sp. nov., a piezophilic bacterium isolated from hadopelagic water of the Mariana Trench.</title>
        <authorList>
            <person name="Wei Y."/>
        </authorList>
    </citation>
    <scope>NUCLEOTIDE SEQUENCE [LARGE SCALE GENOMIC DNA]</scope>
    <source>
        <strain evidence="2">MT-229</strain>
    </source>
</reference>
<evidence type="ECO:0000313" key="3">
    <source>
        <dbReference type="Proteomes" id="UP000319204"/>
    </source>
</evidence>
<dbReference type="Proteomes" id="UP000319204">
    <property type="component" value="Unassembled WGS sequence"/>
</dbReference>
<dbReference type="AlphaFoldDB" id="A0A5N5IZT4"/>
<comment type="caution">
    <text evidence="2">The sequence shown here is derived from an EMBL/GenBank/DDBJ whole genome shotgun (WGS) entry which is preliminary data.</text>
</comment>